<evidence type="ECO:0000259" key="8">
    <source>
        <dbReference type="Pfam" id="PF12627"/>
    </source>
</evidence>
<evidence type="ECO:0000256" key="5">
    <source>
        <dbReference type="ARBA" id="ARBA00022842"/>
    </source>
</evidence>
<dbReference type="InterPro" id="IPR032828">
    <property type="entry name" value="PolyA_RNA-bd"/>
</dbReference>
<dbReference type="InterPro" id="IPR006675">
    <property type="entry name" value="HDIG_dom"/>
</dbReference>
<keyword evidence="6" id="KW-0694">RNA-binding</keyword>
<feature type="domain" description="tRNA nucleotidyltransferase/poly(A) polymerase RNA and SrmB- binding" evidence="8">
    <location>
        <begin position="12"/>
        <end position="73"/>
    </location>
</feature>
<organism evidence="10">
    <name type="scientific">candidate division TA06 bacterium ADurb.Bin417</name>
    <dbReference type="NCBI Taxonomy" id="1852828"/>
    <lineage>
        <taxon>Bacteria</taxon>
        <taxon>Bacteria division TA06</taxon>
    </lineage>
</organism>
<dbReference type="Gene3D" id="1.10.246.80">
    <property type="match status" value="1"/>
</dbReference>
<dbReference type="Gene3D" id="1.10.3090.10">
    <property type="entry name" value="cca-adding enzyme, domain 2"/>
    <property type="match status" value="1"/>
</dbReference>
<dbReference type="AlphaFoldDB" id="A0A1V5M7B1"/>
<evidence type="ECO:0000256" key="4">
    <source>
        <dbReference type="ARBA" id="ARBA00022741"/>
    </source>
</evidence>
<evidence type="ECO:0000256" key="3">
    <source>
        <dbReference type="ARBA" id="ARBA00022723"/>
    </source>
</evidence>
<dbReference type="Pfam" id="PF13735">
    <property type="entry name" value="tRNA_NucTran2_2"/>
    <property type="match status" value="1"/>
</dbReference>
<proteinExistence type="predicted"/>
<dbReference type="InterPro" id="IPR006674">
    <property type="entry name" value="HD_domain"/>
</dbReference>
<keyword evidence="3" id="KW-0479">Metal-binding</keyword>
<keyword evidence="5" id="KW-0460">Magnesium</keyword>
<evidence type="ECO:0000256" key="6">
    <source>
        <dbReference type="ARBA" id="ARBA00022884"/>
    </source>
</evidence>
<name>A0A1V5M7B1_UNCT6</name>
<evidence type="ECO:0000256" key="2">
    <source>
        <dbReference type="ARBA" id="ARBA00022695"/>
    </source>
</evidence>
<evidence type="ECO:0000256" key="1">
    <source>
        <dbReference type="ARBA" id="ARBA00022694"/>
    </source>
</evidence>
<comment type="caution">
    <text evidence="10">The sequence shown here is derived from an EMBL/GenBank/DDBJ whole genome shotgun (WGS) entry which is preliminary data.</text>
</comment>
<dbReference type="GO" id="GO:0016779">
    <property type="term" value="F:nucleotidyltransferase activity"/>
    <property type="evidence" value="ECO:0007669"/>
    <property type="project" value="UniProtKB-KW"/>
</dbReference>
<dbReference type="EMBL" id="MWAK01000410">
    <property type="protein sequence ID" value="OPZ89117.1"/>
    <property type="molecule type" value="Genomic_DNA"/>
</dbReference>
<dbReference type="CDD" id="cd00077">
    <property type="entry name" value="HDc"/>
    <property type="match status" value="1"/>
</dbReference>
<reference evidence="10" key="1">
    <citation type="submission" date="2017-02" db="EMBL/GenBank/DDBJ databases">
        <title>Delving into the versatile metabolic prowess of the omnipresent phylum Bacteroidetes.</title>
        <authorList>
            <person name="Nobu M.K."/>
            <person name="Mei R."/>
            <person name="Narihiro T."/>
            <person name="Kuroda K."/>
            <person name="Liu W.-T."/>
        </authorList>
    </citation>
    <scope>NUCLEOTIDE SEQUENCE</scope>
    <source>
        <strain evidence="10">ADurb.Bin417</strain>
    </source>
</reference>
<dbReference type="Pfam" id="PF01966">
    <property type="entry name" value="HD"/>
    <property type="match status" value="1"/>
</dbReference>
<evidence type="ECO:0000259" key="9">
    <source>
        <dbReference type="Pfam" id="PF13735"/>
    </source>
</evidence>
<dbReference type="InterPro" id="IPR050124">
    <property type="entry name" value="tRNA_CCA-adding_enzyme"/>
</dbReference>
<feature type="domain" description="CCA-adding enzyme C-terminal" evidence="9">
    <location>
        <begin position="246"/>
        <end position="290"/>
    </location>
</feature>
<keyword evidence="1" id="KW-0819">tRNA processing</keyword>
<dbReference type="PANTHER" id="PTHR47545:SF1">
    <property type="entry name" value="MULTIFUNCTIONAL CCA PROTEIN"/>
    <property type="match status" value="1"/>
</dbReference>
<dbReference type="Pfam" id="PF12627">
    <property type="entry name" value="PolyA_pol_RNAbd"/>
    <property type="match status" value="1"/>
</dbReference>
<evidence type="ECO:0000259" key="7">
    <source>
        <dbReference type="Pfam" id="PF01966"/>
    </source>
</evidence>
<keyword evidence="2" id="KW-0548">Nucleotidyltransferase</keyword>
<dbReference type="GO" id="GO:0046872">
    <property type="term" value="F:metal ion binding"/>
    <property type="evidence" value="ECO:0007669"/>
    <property type="project" value="UniProtKB-KW"/>
</dbReference>
<dbReference type="GO" id="GO:0003723">
    <property type="term" value="F:RNA binding"/>
    <property type="evidence" value="ECO:0007669"/>
    <property type="project" value="UniProtKB-KW"/>
</dbReference>
<gene>
    <name evidence="10" type="primary">cca</name>
    <name evidence="10" type="ORF">BWY73_01568</name>
</gene>
<dbReference type="GO" id="GO:0008033">
    <property type="term" value="P:tRNA processing"/>
    <property type="evidence" value="ECO:0007669"/>
    <property type="project" value="UniProtKB-KW"/>
</dbReference>
<keyword evidence="4" id="KW-0547">Nucleotide-binding</keyword>
<dbReference type="NCBIfam" id="TIGR00277">
    <property type="entry name" value="HDIG"/>
    <property type="match status" value="1"/>
</dbReference>
<feature type="domain" description="HD" evidence="7">
    <location>
        <begin position="88"/>
        <end position="182"/>
    </location>
</feature>
<dbReference type="Proteomes" id="UP000485484">
    <property type="component" value="Unassembled WGS sequence"/>
</dbReference>
<dbReference type="GO" id="GO:0000166">
    <property type="term" value="F:nucleotide binding"/>
    <property type="evidence" value="ECO:0007669"/>
    <property type="project" value="UniProtKB-KW"/>
</dbReference>
<keyword evidence="2" id="KW-0808">Transferase</keyword>
<evidence type="ECO:0000313" key="10">
    <source>
        <dbReference type="EMBL" id="OPZ89117.1"/>
    </source>
</evidence>
<sequence>MLRAVRFAARLNFRIDPETAAAIRRNVDRLKIVSRERIAEEFLKIMASPAPAQAILLMNDLRLLPLVLPEIENLKNVVAADDRECKNVFRHTLIVLDRVSRKTRDLPTRLGALFHDIGKPATQRYVPGEGWTFHDHPLVGSRIFQEIARRFNLGAPVRNKVSRLIEFHLRPHYLAGAGVEEDGATGRAINHLVNDSGPYLASLFILAKADLTSRNENKVRRGLAEIEALEEKIRIWKRQQRRATFRLAIDGNDIMSLLALKPGPEVGKIKTELEQAVLEGKLPNQKRALKKSLKSGYNSLKITIRQKEGL</sequence>
<dbReference type="InterPro" id="IPR032810">
    <property type="entry name" value="CCA-adding_enz_C"/>
</dbReference>
<dbReference type="InterPro" id="IPR003607">
    <property type="entry name" value="HD/PDEase_dom"/>
</dbReference>
<dbReference type="SUPFAM" id="SSF81891">
    <property type="entry name" value="Poly A polymerase C-terminal region-like"/>
    <property type="match status" value="1"/>
</dbReference>
<dbReference type="PANTHER" id="PTHR47545">
    <property type="entry name" value="MULTIFUNCTIONAL CCA PROTEIN"/>
    <property type="match status" value="1"/>
</dbReference>
<protein>
    <submittedName>
        <fullName evidence="10">Multifunctional CCA protein</fullName>
    </submittedName>
</protein>
<accession>A0A1V5M7B1</accession>